<evidence type="ECO:0000313" key="3">
    <source>
        <dbReference type="Proteomes" id="UP000647172"/>
    </source>
</evidence>
<dbReference type="Pfam" id="PF10021">
    <property type="entry name" value="PARG_cat_microb"/>
    <property type="match status" value="1"/>
</dbReference>
<dbReference type="AlphaFoldDB" id="A0A919JMR7"/>
<dbReference type="EMBL" id="BOMQ01000036">
    <property type="protein sequence ID" value="GIE49629.1"/>
    <property type="molecule type" value="Genomic_DNA"/>
</dbReference>
<keyword evidence="3" id="KW-1185">Reference proteome</keyword>
<dbReference type="Proteomes" id="UP000647172">
    <property type="component" value="Unassembled WGS sequence"/>
</dbReference>
<dbReference type="PIRSF" id="PIRSF014899">
    <property type="entry name" value="UCP014899"/>
    <property type="match status" value="1"/>
</dbReference>
<name>A0A919JMR7_9ACTN</name>
<dbReference type="SUPFAM" id="SSF52949">
    <property type="entry name" value="Macro domain-like"/>
    <property type="match status" value="1"/>
</dbReference>
<gene>
    <name evidence="2" type="ORF">Ani05nite_31630</name>
</gene>
<protein>
    <recommendedName>
        <fullName evidence="1">Microbial-type PARG catalytic domain-containing protein</fullName>
    </recommendedName>
</protein>
<accession>A0A919JMR7</accession>
<dbReference type="Gene3D" id="3.40.220.10">
    <property type="entry name" value="Leucine Aminopeptidase, subunit E, domain 1"/>
    <property type="match status" value="1"/>
</dbReference>
<reference evidence="2" key="1">
    <citation type="submission" date="2021-01" db="EMBL/GenBank/DDBJ databases">
        <title>Whole genome shotgun sequence of Actinoplanes nipponensis NBRC 14063.</title>
        <authorList>
            <person name="Komaki H."/>
            <person name="Tamura T."/>
        </authorList>
    </citation>
    <scope>NUCLEOTIDE SEQUENCE</scope>
    <source>
        <strain evidence="2">NBRC 14063</strain>
    </source>
</reference>
<proteinExistence type="predicted"/>
<dbReference type="InterPro" id="IPR043472">
    <property type="entry name" value="Macro_dom-like"/>
</dbReference>
<evidence type="ECO:0000313" key="2">
    <source>
        <dbReference type="EMBL" id="GIE49629.1"/>
    </source>
</evidence>
<dbReference type="InterPro" id="IPR012664">
    <property type="entry name" value="CHP02452"/>
</dbReference>
<sequence length="276" mass="28806">MTAGARATMMDYIMSERLRAIARETVAITERGWYHDPGGTEVRIDVAPAVAGTRLHLPTEELPAGDAGPAGLVEVTGESTLAAARRLGGDVAALVFASARSPGGGFLNGAQAQEESIARSSGLYPCLRAAGEFYTFHRSHAELTYSDRVIYSPGVPVFRDDRAALLTQPYPVSFLTAAAPNLGAIRRNQPDRAAGVPEVLRRRAARILAVAAAHGHRRLVLGAWGCGVFGNDPTTVAEAFAAALAGQPMVHVVFAVLGPNRAEFAAVLAGAGGAAR</sequence>
<evidence type="ECO:0000259" key="1">
    <source>
        <dbReference type="Pfam" id="PF10021"/>
    </source>
</evidence>
<organism evidence="2 3">
    <name type="scientific">Actinoplanes nipponensis</name>
    <dbReference type="NCBI Taxonomy" id="135950"/>
    <lineage>
        <taxon>Bacteria</taxon>
        <taxon>Bacillati</taxon>
        <taxon>Actinomycetota</taxon>
        <taxon>Actinomycetes</taxon>
        <taxon>Micromonosporales</taxon>
        <taxon>Micromonosporaceae</taxon>
        <taxon>Actinoplanes</taxon>
    </lineage>
</organism>
<dbReference type="NCBIfam" id="TIGR02452">
    <property type="entry name" value="TIGR02452 family protein"/>
    <property type="match status" value="1"/>
</dbReference>
<dbReference type="PANTHER" id="PTHR35596">
    <property type="entry name" value="DUF2263 DOMAIN-CONTAINING PROTEIN"/>
    <property type="match status" value="1"/>
</dbReference>
<dbReference type="InterPro" id="IPR019261">
    <property type="entry name" value="PARG_cat_microbial"/>
</dbReference>
<comment type="caution">
    <text evidence="2">The sequence shown here is derived from an EMBL/GenBank/DDBJ whole genome shotgun (WGS) entry which is preliminary data.</text>
</comment>
<dbReference type="PANTHER" id="PTHR35596:SF1">
    <property type="entry name" value="MICROBIAL-TYPE PARG CATALYTIC DOMAIN-CONTAINING PROTEIN"/>
    <property type="match status" value="1"/>
</dbReference>
<feature type="domain" description="Microbial-type PARG catalytic" evidence="1">
    <location>
        <begin position="22"/>
        <end position="160"/>
    </location>
</feature>